<keyword evidence="2" id="KW-1185">Reference proteome</keyword>
<accession>A0AAW2GA00</accession>
<gene>
    <name evidence="1" type="ORF">PUN28_006371</name>
</gene>
<dbReference type="EMBL" id="JADYXP020000005">
    <property type="protein sequence ID" value="KAL0124478.1"/>
    <property type="molecule type" value="Genomic_DNA"/>
</dbReference>
<dbReference type="Proteomes" id="UP001430953">
    <property type="component" value="Unassembled WGS sequence"/>
</dbReference>
<evidence type="ECO:0000313" key="2">
    <source>
        <dbReference type="Proteomes" id="UP001430953"/>
    </source>
</evidence>
<sequence length="78" mass="9140">MAFDGLPWLNVAKEKIRTLEHRGMFHFLINQLRLKNSLCNEQNYSNLCSLLASVLRHYTSRALLRVCRDRSFDSELGK</sequence>
<name>A0AAW2GA00_9HYME</name>
<dbReference type="AlphaFoldDB" id="A0AAW2GA00"/>
<protein>
    <submittedName>
        <fullName evidence="1">Uncharacterized protein</fullName>
    </submittedName>
</protein>
<reference evidence="1 2" key="1">
    <citation type="submission" date="2023-03" db="EMBL/GenBank/DDBJ databases">
        <title>High recombination rates correlate with genetic variation in Cardiocondyla obscurior ants.</title>
        <authorList>
            <person name="Errbii M."/>
        </authorList>
    </citation>
    <scope>NUCLEOTIDE SEQUENCE [LARGE SCALE GENOMIC DNA]</scope>
    <source>
        <strain evidence="1">Alpha-2009</strain>
        <tissue evidence="1">Whole body</tissue>
    </source>
</reference>
<comment type="caution">
    <text evidence="1">The sequence shown here is derived from an EMBL/GenBank/DDBJ whole genome shotgun (WGS) entry which is preliminary data.</text>
</comment>
<proteinExistence type="predicted"/>
<organism evidence="1 2">
    <name type="scientific">Cardiocondyla obscurior</name>
    <dbReference type="NCBI Taxonomy" id="286306"/>
    <lineage>
        <taxon>Eukaryota</taxon>
        <taxon>Metazoa</taxon>
        <taxon>Ecdysozoa</taxon>
        <taxon>Arthropoda</taxon>
        <taxon>Hexapoda</taxon>
        <taxon>Insecta</taxon>
        <taxon>Pterygota</taxon>
        <taxon>Neoptera</taxon>
        <taxon>Endopterygota</taxon>
        <taxon>Hymenoptera</taxon>
        <taxon>Apocrita</taxon>
        <taxon>Aculeata</taxon>
        <taxon>Formicoidea</taxon>
        <taxon>Formicidae</taxon>
        <taxon>Myrmicinae</taxon>
        <taxon>Cardiocondyla</taxon>
    </lineage>
</organism>
<evidence type="ECO:0000313" key="1">
    <source>
        <dbReference type="EMBL" id="KAL0124478.1"/>
    </source>
</evidence>